<dbReference type="GO" id="GO:0019305">
    <property type="term" value="P:dTDP-rhamnose biosynthetic process"/>
    <property type="evidence" value="ECO:0007669"/>
    <property type="project" value="UniProtKB-UniRule"/>
</dbReference>
<dbReference type="GO" id="GO:0005829">
    <property type="term" value="C:cytosol"/>
    <property type="evidence" value="ECO:0007669"/>
    <property type="project" value="TreeGrafter"/>
</dbReference>
<dbReference type="Pfam" id="PF00908">
    <property type="entry name" value="dTDP_sugar_isom"/>
    <property type="match status" value="1"/>
</dbReference>
<comment type="pathway">
    <text evidence="3">Carbohydrate biosynthesis; dTDP-L-rhamnose biosynthesis.</text>
</comment>
<dbReference type="UniPathway" id="UPA00124"/>
<dbReference type="InterPro" id="IPR011051">
    <property type="entry name" value="RmlC_Cupin_sf"/>
</dbReference>
<dbReference type="SUPFAM" id="SSF51182">
    <property type="entry name" value="RmlC-like cupins"/>
    <property type="match status" value="1"/>
</dbReference>
<protein>
    <recommendedName>
        <fullName evidence="3">dTDP-4-dehydrorhamnose 3,5-epimerase</fullName>
        <ecNumber evidence="3">5.1.3.13</ecNumber>
    </recommendedName>
    <alternativeName>
        <fullName evidence="3">Thymidine diphospho-4-keto-rhamnose 3,5-epimerase</fullName>
    </alternativeName>
</protein>
<proteinExistence type="inferred from homology"/>
<keyword evidence="3 4" id="KW-0413">Isomerase</keyword>
<name>A0A7X5P8D7_CLOSG</name>
<evidence type="ECO:0000256" key="3">
    <source>
        <dbReference type="RuleBase" id="RU364069"/>
    </source>
</evidence>
<comment type="subunit">
    <text evidence="3">Homodimer.</text>
</comment>
<comment type="caution">
    <text evidence="4">The sequence shown here is derived from an EMBL/GenBank/DDBJ whole genome shotgun (WGS) entry which is preliminary data.</text>
</comment>
<dbReference type="RefSeq" id="WP_040108563.1">
    <property type="nucleotide sequence ID" value="NZ_JZJP01000076.1"/>
</dbReference>
<dbReference type="NCBIfam" id="TIGR01221">
    <property type="entry name" value="rmlC"/>
    <property type="match status" value="1"/>
</dbReference>
<gene>
    <name evidence="4" type="primary">rfbC</name>
    <name evidence="4" type="ORF">FDF70_01075</name>
</gene>
<feature type="active site" description="Proton donor" evidence="1">
    <location>
        <position position="133"/>
    </location>
</feature>
<dbReference type="PANTHER" id="PTHR21047">
    <property type="entry name" value="DTDP-6-DEOXY-D-GLUCOSE-3,5 EPIMERASE"/>
    <property type="match status" value="1"/>
</dbReference>
<feature type="site" description="Participates in a stacking interaction with the thymidine ring of dTDP-4-oxo-6-deoxyglucose" evidence="2">
    <location>
        <position position="139"/>
    </location>
</feature>
<dbReference type="Proteomes" id="UP000486601">
    <property type="component" value="Unassembled WGS sequence"/>
</dbReference>
<dbReference type="CDD" id="cd00438">
    <property type="entry name" value="cupin_RmlC"/>
    <property type="match status" value="1"/>
</dbReference>
<dbReference type="InterPro" id="IPR000888">
    <property type="entry name" value="RmlC-like"/>
</dbReference>
<sequence>MGKFKFIEMEINGVYIIESGSFGDNRGYFMETYNEKEFKAEGLSMEFVQDNQSKSTKGVLRGLHFQKKYPQGKLVRVIKGEVFDVAVDLRKDSKTYAKWVGAVLSEENKKQIYIPEGFAHGFLVLSEEAEFCYKCTDFYHPEDEGGIIWNDPTIGIIWPFEKIKDSNIILSEKDKKWSTVFCEKNKNV</sequence>
<accession>A0A7X5P8D7</accession>
<dbReference type="Gene3D" id="2.60.120.10">
    <property type="entry name" value="Jelly Rolls"/>
    <property type="match status" value="1"/>
</dbReference>
<evidence type="ECO:0000313" key="4">
    <source>
        <dbReference type="EMBL" id="NFR60119.1"/>
    </source>
</evidence>
<dbReference type="GO" id="GO:0008830">
    <property type="term" value="F:dTDP-4-dehydrorhamnose 3,5-epimerase activity"/>
    <property type="evidence" value="ECO:0007669"/>
    <property type="project" value="UniProtKB-UniRule"/>
</dbReference>
<dbReference type="PANTHER" id="PTHR21047:SF2">
    <property type="entry name" value="THYMIDINE DIPHOSPHO-4-KETO-RHAMNOSE 3,5-EPIMERASE"/>
    <property type="match status" value="1"/>
</dbReference>
<comment type="catalytic activity">
    <reaction evidence="3">
        <text>dTDP-4-dehydro-6-deoxy-alpha-D-glucose = dTDP-4-dehydro-beta-L-rhamnose</text>
        <dbReference type="Rhea" id="RHEA:16969"/>
        <dbReference type="ChEBI" id="CHEBI:57649"/>
        <dbReference type="ChEBI" id="CHEBI:62830"/>
        <dbReference type="EC" id="5.1.3.13"/>
    </reaction>
</comment>
<dbReference type="GO" id="GO:0000271">
    <property type="term" value="P:polysaccharide biosynthetic process"/>
    <property type="evidence" value="ECO:0007669"/>
    <property type="project" value="TreeGrafter"/>
</dbReference>
<comment type="function">
    <text evidence="3">Catalyzes the epimerization of the C3' and C5'positions of dTDP-6-deoxy-D-xylo-4-hexulose, forming dTDP-6-deoxy-L-lyxo-4-hexulose.</text>
</comment>
<organism evidence="4 5">
    <name type="scientific">Clostridium sporogenes</name>
    <dbReference type="NCBI Taxonomy" id="1509"/>
    <lineage>
        <taxon>Bacteria</taxon>
        <taxon>Bacillati</taxon>
        <taxon>Bacillota</taxon>
        <taxon>Clostridia</taxon>
        <taxon>Eubacteriales</taxon>
        <taxon>Clostridiaceae</taxon>
        <taxon>Clostridium</taxon>
    </lineage>
</organism>
<reference evidence="4 5" key="1">
    <citation type="submission" date="2019-04" db="EMBL/GenBank/DDBJ databases">
        <title>Genome sequencing of Clostridium botulinum Groups I-IV and Clostridium butyricum.</title>
        <authorList>
            <person name="Brunt J."/>
            <person name="Van Vliet A.H.M."/>
            <person name="Stringer S.C."/>
            <person name="Carter A.T."/>
            <person name="Peck M.W."/>
        </authorList>
    </citation>
    <scope>NUCLEOTIDE SEQUENCE [LARGE SCALE GENOMIC DNA]</scope>
    <source>
        <strain evidence="4 5">IFR 18/108</strain>
    </source>
</reference>
<dbReference type="EC" id="5.1.3.13" evidence="3"/>
<comment type="similarity">
    <text evidence="3">Belongs to the dTDP-4-dehydrorhamnose 3,5-epimerase family.</text>
</comment>
<evidence type="ECO:0000256" key="1">
    <source>
        <dbReference type="PIRSR" id="PIRSR600888-1"/>
    </source>
</evidence>
<feature type="active site" description="Proton acceptor" evidence="1">
    <location>
        <position position="64"/>
    </location>
</feature>
<dbReference type="AlphaFoldDB" id="A0A7X5P8D7"/>
<evidence type="ECO:0000256" key="2">
    <source>
        <dbReference type="PIRSR" id="PIRSR600888-3"/>
    </source>
</evidence>
<evidence type="ECO:0000313" key="5">
    <source>
        <dbReference type="Proteomes" id="UP000486601"/>
    </source>
</evidence>
<dbReference type="InterPro" id="IPR014710">
    <property type="entry name" value="RmlC-like_jellyroll"/>
</dbReference>
<dbReference type="EMBL" id="SXCS01000001">
    <property type="protein sequence ID" value="NFR60119.1"/>
    <property type="molecule type" value="Genomic_DNA"/>
</dbReference>